<feature type="transmembrane region" description="Helical" evidence="7">
    <location>
        <begin position="32"/>
        <end position="50"/>
    </location>
</feature>
<evidence type="ECO:0000256" key="6">
    <source>
        <dbReference type="ARBA" id="ARBA00023136"/>
    </source>
</evidence>
<dbReference type="GO" id="GO:0008324">
    <property type="term" value="F:monoatomic cation transmembrane transporter activity"/>
    <property type="evidence" value="ECO:0007669"/>
    <property type="project" value="InterPro"/>
</dbReference>
<feature type="transmembrane region" description="Helical" evidence="7">
    <location>
        <begin position="71"/>
        <end position="94"/>
    </location>
</feature>
<sequence length="170" mass="19473">MSIETRWKLIRFFITALSMFGLWLIFTASFELFSLVTGLGGSFFVAALTYEIFIPRHQAGINFFVPRPFHLILYLFLMIFFIYKSSIAVLVAVVTGQVNPRIVHFRTPLKSDMARMVLANSITMTPGTITLDLNDDHLTVHWFFSTTSHSKVAGNEVKGEIERHLKKVWL</sequence>
<keyword evidence="4 7" id="KW-0812">Transmembrane</keyword>
<evidence type="ECO:0000256" key="1">
    <source>
        <dbReference type="ARBA" id="ARBA00004651"/>
    </source>
</evidence>
<accession>A0A841RDW8</accession>
<dbReference type="PIRSF" id="PIRSF019239">
    <property type="entry name" value="MrpE"/>
    <property type="match status" value="1"/>
</dbReference>
<keyword evidence="9" id="KW-1185">Reference proteome</keyword>
<evidence type="ECO:0000256" key="4">
    <source>
        <dbReference type="ARBA" id="ARBA00022692"/>
    </source>
</evidence>
<reference evidence="8 9" key="1">
    <citation type="submission" date="2020-08" db="EMBL/GenBank/DDBJ databases">
        <title>Genomic Encyclopedia of Type Strains, Phase IV (KMG-IV): sequencing the most valuable type-strain genomes for metagenomic binning, comparative biology and taxonomic classification.</title>
        <authorList>
            <person name="Goeker M."/>
        </authorList>
    </citation>
    <scope>NUCLEOTIDE SEQUENCE [LARGE SCALE GENOMIC DNA]</scope>
    <source>
        <strain evidence="8 9">DSM 2461</strain>
    </source>
</reference>
<protein>
    <submittedName>
        <fullName evidence="8">Multicomponent Na+:H+ antiporter subunit E</fullName>
    </submittedName>
</protein>
<keyword evidence="3" id="KW-1003">Cell membrane</keyword>
<organism evidence="8 9">
    <name type="scientific">Spirochaeta isovalerica</name>
    <dbReference type="NCBI Taxonomy" id="150"/>
    <lineage>
        <taxon>Bacteria</taxon>
        <taxon>Pseudomonadati</taxon>
        <taxon>Spirochaetota</taxon>
        <taxon>Spirochaetia</taxon>
        <taxon>Spirochaetales</taxon>
        <taxon>Spirochaetaceae</taxon>
        <taxon>Spirochaeta</taxon>
    </lineage>
</organism>
<name>A0A841RDW8_9SPIO</name>
<comment type="subcellular location">
    <subcellularLocation>
        <location evidence="1">Cell membrane</location>
        <topology evidence="1">Multi-pass membrane protein</topology>
    </subcellularLocation>
</comment>
<evidence type="ECO:0000256" key="3">
    <source>
        <dbReference type="ARBA" id="ARBA00022475"/>
    </source>
</evidence>
<comment type="caution">
    <text evidence="8">The sequence shown here is derived from an EMBL/GenBank/DDBJ whole genome shotgun (WGS) entry which is preliminary data.</text>
</comment>
<dbReference type="AlphaFoldDB" id="A0A841RDW8"/>
<dbReference type="GO" id="GO:0005886">
    <property type="term" value="C:plasma membrane"/>
    <property type="evidence" value="ECO:0007669"/>
    <property type="project" value="UniProtKB-SubCell"/>
</dbReference>
<feature type="transmembrane region" description="Helical" evidence="7">
    <location>
        <begin position="9"/>
        <end position="26"/>
    </location>
</feature>
<dbReference type="RefSeq" id="WP_184747665.1">
    <property type="nucleotide sequence ID" value="NZ_JACHGJ010000006.1"/>
</dbReference>
<evidence type="ECO:0000256" key="5">
    <source>
        <dbReference type="ARBA" id="ARBA00022989"/>
    </source>
</evidence>
<evidence type="ECO:0000313" key="8">
    <source>
        <dbReference type="EMBL" id="MBB6481417.1"/>
    </source>
</evidence>
<comment type="similarity">
    <text evidence="2">Belongs to the CPA3 antiporters (TC 2.A.63) subunit E family.</text>
</comment>
<evidence type="ECO:0000256" key="2">
    <source>
        <dbReference type="ARBA" id="ARBA00006228"/>
    </source>
</evidence>
<dbReference type="InterPro" id="IPR002758">
    <property type="entry name" value="Cation_antiport_E"/>
</dbReference>
<dbReference type="Proteomes" id="UP000587760">
    <property type="component" value="Unassembled WGS sequence"/>
</dbReference>
<dbReference type="EMBL" id="JACHGJ010000006">
    <property type="protein sequence ID" value="MBB6481417.1"/>
    <property type="molecule type" value="Genomic_DNA"/>
</dbReference>
<dbReference type="Pfam" id="PF01899">
    <property type="entry name" value="MNHE"/>
    <property type="match status" value="1"/>
</dbReference>
<evidence type="ECO:0000256" key="7">
    <source>
        <dbReference type="SAM" id="Phobius"/>
    </source>
</evidence>
<evidence type="ECO:0000313" key="9">
    <source>
        <dbReference type="Proteomes" id="UP000587760"/>
    </source>
</evidence>
<gene>
    <name evidence="8" type="ORF">HNR50_003097</name>
</gene>
<dbReference type="PANTHER" id="PTHR34584">
    <property type="entry name" value="NA(+)/H(+) ANTIPORTER SUBUNIT E1"/>
    <property type="match status" value="1"/>
</dbReference>
<proteinExistence type="inferred from homology"/>
<keyword evidence="5 7" id="KW-1133">Transmembrane helix</keyword>
<keyword evidence="6 7" id="KW-0472">Membrane</keyword>
<dbReference type="PANTHER" id="PTHR34584:SF1">
    <property type="entry name" value="NA(+)_H(+) ANTIPORTER SUBUNIT E1"/>
    <property type="match status" value="1"/>
</dbReference>